<evidence type="ECO:0000313" key="9">
    <source>
        <dbReference type="Proteomes" id="UP000698963"/>
    </source>
</evidence>
<feature type="transmembrane region" description="Helical" evidence="6">
    <location>
        <begin position="252"/>
        <end position="271"/>
    </location>
</feature>
<dbReference type="InterPro" id="IPR000620">
    <property type="entry name" value="EamA_dom"/>
</dbReference>
<feature type="transmembrane region" description="Helical" evidence="6">
    <location>
        <begin position="223"/>
        <end position="245"/>
    </location>
</feature>
<comment type="subcellular location">
    <subcellularLocation>
        <location evidence="1">Membrane</location>
        <topology evidence="1">Multi-pass membrane protein</topology>
    </subcellularLocation>
</comment>
<dbReference type="PANTHER" id="PTHR32322:SF2">
    <property type="entry name" value="EAMA DOMAIN-CONTAINING PROTEIN"/>
    <property type="match status" value="1"/>
</dbReference>
<dbReference type="Proteomes" id="UP000698963">
    <property type="component" value="Unassembled WGS sequence"/>
</dbReference>
<feature type="transmembrane region" description="Helical" evidence="6">
    <location>
        <begin position="132"/>
        <end position="150"/>
    </location>
</feature>
<reference evidence="8" key="2">
    <citation type="submission" date="2021-09" db="EMBL/GenBank/DDBJ databases">
        <authorList>
            <person name="Gilroy R."/>
        </authorList>
    </citation>
    <scope>NUCLEOTIDE SEQUENCE</scope>
    <source>
        <strain evidence="8">ChiGjej2B2-19336</strain>
    </source>
</reference>
<dbReference type="EMBL" id="DYZA01000064">
    <property type="protein sequence ID" value="HJD96675.1"/>
    <property type="molecule type" value="Genomic_DNA"/>
</dbReference>
<feature type="transmembrane region" description="Helical" evidence="6">
    <location>
        <begin position="39"/>
        <end position="59"/>
    </location>
</feature>
<reference evidence="8" key="1">
    <citation type="journal article" date="2021" name="PeerJ">
        <title>Extensive microbial diversity within the chicken gut microbiome revealed by metagenomics and culture.</title>
        <authorList>
            <person name="Gilroy R."/>
            <person name="Ravi A."/>
            <person name="Getino M."/>
            <person name="Pursley I."/>
            <person name="Horton D.L."/>
            <person name="Alikhan N.F."/>
            <person name="Baker D."/>
            <person name="Gharbi K."/>
            <person name="Hall N."/>
            <person name="Watson M."/>
            <person name="Adriaenssens E.M."/>
            <person name="Foster-Nyarko E."/>
            <person name="Jarju S."/>
            <person name="Secka A."/>
            <person name="Antonio M."/>
            <person name="Oren A."/>
            <person name="Chaudhuri R.R."/>
            <person name="La Ragione R."/>
            <person name="Hildebrand F."/>
            <person name="Pallen M.J."/>
        </authorList>
    </citation>
    <scope>NUCLEOTIDE SEQUENCE</scope>
    <source>
        <strain evidence="8">ChiGjej2B2-19336</strain>
    </source>
</reference>
<evidence type="ECO:0000256" key="4">
    <source>
        <dbReference type="ARBA" id="ARBA00022989"/>
    </source>
</evidence>
<comment type="caution">
    <text evidence="8">The sequence shown here is derived from an EMBL/GenBank/DDBJ whole genome shotgun (WGS) entry which is preliminary data.</text>
</comment>
<comment type="similarity">
    <text evidence="2">Belongs to the EamA transporter family.</text>
</comment>
<name>A0A921AUN3_9BACT</name>
<dbReference type="InterPro" id="IPR050638">
    <property type="entry name" value="AA-Vitamin_Transporters"/>
</dbReference>
<feature type="transmembrane region" description="Helical" evidence="6">
    <location>
        <begin position="277"/>
        <end position="296"/>
    </location>
</feature>
<evidence type="ECO:0000256" key="3">
    <source>
        <dbReference type="ARBA" id="ARBA00022692"/>
    </source>
</evidence>
<dbReference type="Pfam" id="PF00892">
    <property type="entry name" value="EamA"/>
    <property type="match status" value="2"/>
</dbReference>
<dbReference type="AlphaFoldDB" id="A0A921AUN3"/>
<evidence type="ECO:0000259" key="7">
    <source>
        <dbReference type="Pfam" id="PF00892"/>
    </source>
</evidence>
<dbReference type="InterPro" id="IPR037185">
    <property type="entry name" value="EmrE-like"/>
</dbReference>
<accession>A0A921AUN3</accession>
<proteinExistence type="inferred from homology"/>
<protein>
    <submittedName>
        <fullName evidence="8">EamA family transporter</fullName>
    </submittedName>
</protein>
<dbReference type="GO" id="GO:0016020">
    <property type="term" value="C:membrane"/>
    <property type="evidence" value="ECO:0007669"/>
    <property type="project" value="UniProtKB-SubCell"/>
</dbReference>
<evidence type="ECO:0000256" key="2">
    <source>
        <dbReference type="ARBA" id="ARBA00007362"/>
    </source>
</evidence>
<organism evidence="8 9">
    <name type="scientific">Mailhella massiliensis</name>
    <dbReference type="NCBI Taxonomy" id="1903261"/>
    <lineage>
        <taxon>Bacteria</taxon>
        <taxon>Pseudomonadati</taxon>
        <taxon>Thermodesulfobacteriota</taxon>
        <taxon>Desulfovibrionia</taxon>
        <taxon>Desulfovibrionales</taxon>
        <taxon>Desulfovibrionaceae</taxon>
        <taxon>Mailhella</taxon>
    </lineage>
</organism>
<sequence length="304" mass="32374">MQRTSVSSLQVCLCLALLYLSWGGSFLGIKLVLTSFPPIFQGGIRLCIAGAIILLFLPFTRHGKVSGFMEVFHYWNIAFFIMFLNGVCQAIGQQSVPSGVAAMIYGTTPLFMVLGSWLILGDARPSPKQAAGILGATAGMAILTLGGDAGESSETSLSGSLLLLAGVLGFVLGSLYSRYFIRSSGLSLYGGLALVMIFGGVQSLVASWAMGERVLWNAVTPEAWGSMIFLTLFTSVFGYVCYYWLLANTRTVIAVSFAYIDPVIAVLLGALFGGENITLRVVLACALIVGAVLCGFSTPRRRRA</sequence>
<gene>
    <name evidence="8" type="ORF">K8W16_03395</name>
</gene>
<feature type="transmembrane region" description="Helical" evidence="6">
    <location>
        <begin position="156"/>
        <end position="176"/>
    </location>
</feature>
<feature type="transmembrane region" description="Helical" evidence="6">
    <location>
        <begin position="98"/>
        <end position="120"/>
    </location>
</feature>
<evidence type="ECO:0000313" key="8">
    <source>
        <dbReference type="EMBL" id="HJD96675.1"/>
    </source>
</evidence>
<feature type="transmembrane region" description="Helical" evidence="6">
    <location>
        <begin position="71"/>
        <end position="92"/>
    </location>
</feature>
<keyword evidence="3 6" id="KW-0812">Transmembrane</keyword>
<dbReference type="SUPFAM" id="SSF103481">
    <property type="entry name" value="Multidrug resistance efflux transporter EmrE"/>
    <property type="match status" value="2"/>
</dbReference>
<feature type="domain" description="EamA" evidence="7">
    <location>
        <begin position="158"/>
        <end position="293"/>
    </location>
</feature>
<keyword evidence="5 6" id="KW-0472">Membrane</keyword>
<evidence type="ECO:0000256" key="5">
    <source>
        <dbReference type="ARBA" id="ARBA00023136"/>
    </source>
</evidence>
<feature type="transmembrane region" description="Helical" evidence="6">
    <location>
        <begin position="188"/>
        <end position="211"/>
    </location>
</feature>
<keyword evidence="4 6" id="KW-1133">Transmembrane helix</keyword>
<evidence type="ECO:0000256" key="1">
    <source>
        <dbReference type="ARBA" id="ARBA00004141"/>
    </source>
</evidence>
<dbReference type="PANTHER" id="PTHR32322">
    <property type="entry name" value="INNER MEMBRANE TRANSPORTER"/>
    <property type="match status" value="1"/>
</dbReference>
<feature type="domain" description="EamA" evidence="7">
    <location>
        <begin position="12"/>
        <end position="144"/>
    </location>
</feature>
<evidence type="ECO:0000256" key="6">
    <source>
        <dbReference type="SAM" id="Phobius"/>
    </source>
</evidence>
<dbReference type="RefSeq" id="WP_304121161.1">
    <property type="nucleotide sequence ID" value="NZ_DYZA01000064.1"/>
</dbReference>